<accession>A0ABR2DYS4</accession>
<name>A0ABR2DYS4_9ROSI</name>
<evidence type="ECO:0000256" key="1">
    <source>
        <dbReference type="SAM" id="MobiDB-lite"/>
    </source>
</evidence>
<evidence type="ECO:0000313" key="2">
    <source>
        <dbReference type="EMBL" id="KAK8549123.1"/>
    </source>
</evidence>
<reference evidence="2 3" key="1">
    <citation type="journal article" date="2024" name="G3 (Bethesda)">
        <title>Genome assembly of Hibiscus sabdariffa L. provides insights into metabolisms of medicinal natural products.</title>
        <authorList>
            <person name="Kim T."/>
        </authorList>
    </citation>
    <scope>NUCLEOTIDE SEQUENCE [LARGE SCALE GENOMIC DNA]</scope>
    <source>
        <strain evidence="2">TK-2024</strain>
        <tissue evidence="2">Old leaves</tissue>
    </source>
</reference>
<organism evidence="2 3">
    <name type="scientific">Hibiscus sabdariffa</name>
    <name type="common">roselle</name>
    <dbReference type="NCBI Taxonomy" id="183260"/>
    <lineage>
        <taxon>Eukaryota</taxon>
        <taxon>Viridiplantae</taxon>
        <taxon>Streptophyta</taxon>
        <taxon>Embryophyta</taxon>
        <taxon>Tracheophyta</taxon>
        <taxon>Spermatophyta</taxon>
        <taxon>Magnoliopsida</taxon>
        <taxon>eudicotyledons</taxon>
        <taxon>Gunneridae</taxon>
        <taxon>Pentapetalae</taxon>
        <taxon>rosids</taxon>
        <taxon>malvids</taxon>
        <taxon>Malvales</taxon>
        <taxon>Malvaceae</taxon>
        <taxon>Malvoideae</taxon>
        <taxon>Hibiscus</taxon>
    </lineage>
</organism>
<protein>
    <recommendedName>
        <fullName evidence="4">Reverse transcriptase zinc-binding domain-containing protein</fullName>
    </recommendedName>
</protein>
<dbReference type="EMBL" id="JBBPBM010000021">
    <property type="protein sequence ID" value="KAK8549123.1"/>
    <property type="molecule type" value="Genomic_DNA"/>
</dbReference>
<proteinExistence type="predicted"/>
<sequence>MLFLVPNGRKIAEHETCPRCEMNLESIEYFLFFCPFAQAVWRASDLNYCPNEIGFPEFCKWWFALVHLKGDGASTKTLDLIAFTCWFIWKARNEWVFSGSCKDPIEVWHLSSSSYSEFERIHCTTTALKANMRTTACLIDFGRSYFTLAFMVDSTKITVGFNENHDRHSATPTPTPKKEIETIFKVQAMSQEQEQPAPASQSDQLSPAFNPRRKSETDSEFNRYEGEDMVELDDDDHGSVDPSIRLTVASSTEMDLVRDSIRDQIVEHMKLN</sequence>
<dbReference type="Proteomes" id="UP001472677">
    <property type="component" value="Unassembled WGS sequence"/>
</dbReference>
<evidence type="ECO:0000313" key="3">
    <source>
        <dbReference type="Proteomes" id="UP001472677"/>
    </source>
</evidence>
<feature type="compositionally biased region" description="Polar residues" evidence="1">
    <location>
        <begin position="190"/>
        <end position="207"/>
    </location>
</feature>
<feature type="region of interest" description="Disordered" evidence="1">
    <location>
        <begin position="190"/>
        <end position="243"/>
    </location>
</feature>
<feature type="compositionally biased region" description="Basic and acidic residues" evidence="1">
    <location>
        <begin position="213"/>
        <end position="226"/>
    </location>
</feature>
<feature type="compositionally biased region" description="Acidic residues" evidence="1">
    <location>
        <begin position="227"/>
        <end position="236"/>
    </location>
</feature>
<gene>
    <name evidence="2" type="ORF">V6N12_062021</name>
</gene>
<keyword evidence="3" id="KW-1185">Reference proteome</keyword>
<evidence type="ECO:0008006" key="4">
    <source>
        <dbReference type="Google" id="ProtNLM"/>
    </source>
</evidence>
<comment type="caution">
    <text evidence="2">The sequence shown here is derived from an EMBL/GenBank/DDBJ whole genome shotgun (WGS) entry which is preliminary data.</text>
</comment>